<evidence type="ECO:0000256" key="2">
    <source>
        <dbReference type="ARBA" id="ARBA00009387"/>
    </source>
</evidence>
<sequence>MFRLPVTVCLLTTLAAAPTLAQEQVSTMSRTGLLKSQLSVLDGRAAQQYENSARLQPPRAQGFAITPTYTGNYTGPHLRLAQTAAARHGVPVGIFLRLVEQESGWNPTAQSVKGALGLAQLMPETARGLGVDPLDPAQNLDGGARYLRTQYETFGSWPLALAAYNAGPGAVTRHRGIPPFAETQNYVQVIWGN</sequence>
<dbReference type="Gene3D" id="1.10.530.10">
    <property type="match status" value="1"/>
</dbReference>
<dbReference type="Pfam" id="PF01464">
    <property type="entry name" value="SLT"/>
    <property type="match status" value="1"/>
</dbReference>
<dbReference type="InterPro" id="IPR023346">
    <property type="entry name" value="Lysozyme-like_dom_sf"/>
</dbReference>
<evidence type="ECO:0000313" key="5">
    <source>
        <dbReference type="EMBL" id="WZU64764.1"/>
    </source>
</evidence>
<evidence type="ECO:0000313" key="6">
    <source>
        <dbReference type="Proteomes" id="UP001451782"/>
    </source>
</evidence>
<dbReference type="AlphaFoldDB" id="A0AAN0M4K3"/>
<name>A0AAN0M4K3_9RHOB</name>
<dbReference type="SUPFAM" id="SSF53955">
    <property type="entry name" value="Lysozyme-like"/>
    <property type="match status" value="1"/>
</dbReference>
<dbReference type="GO" id="GO:0016829">
    <property type="term" value="F:lyase activity"/>
    <property type="evidence" value="ECO:0007669"/>
    <property type="project" value="UniProtKB-KW"/>
</dbReference>
<evidence type="ECO:0000259" key="4">
    <source>
        <dbReference type="Pfam" id="PF01464"/>
    </source>
</evidence>
<feature type="chain" id="PRO_5042998681" evidence="3">
    <location>
        <begin position="22"/>
        <end position="193"/>
    </location>
</feature>
<dbReference type="KEGG" id="yag:AABB28_05665"/>
<dbReference type="EMBL" id="CP151762">
    <property type="protein sequence ID" value="WZU64764.1"/>
    <property type="molecule type" value="Genomic_DNA"/>
</dbReference>
<accession>A0AAN0M4K3</accession>
<reference evidence="5 6" key="1">
    <citation type="submission" date="2024-04" db="EMBL/GenBank/DDBJ databases">
        <title>Phylogenomic analyses of a clade within the roseobacter group suggest taxonomic reassignments of species of the genera Aestuariivita, Citreicella, Loktanella, Nautella, Pelagibaca, Ruegeria, Thalassobius, Thiobacimonas and Tropicibacter, and the proposal o.</title>
        <authorList>
            <person name="Jeon C.O."/>
        </authorList>
    </citation>
    <scope>NUCLEOTIDE SEQUENCE [LARGE SCALE GENOMIC DNA]</scope>
    <source>
        <strain evidence="5 6">G8-12</strain>
    </source>
</reference>
<keyword evidence="3" id="KW-0732">Signal</keyword>
<gene>
    <name evidence="5" type="ORF">AABB28_05665</name>
</gene>
<dbReference type="EC" id="4.2.2.n1" evidence="5"/>
<keyword evidence="6" id="KW-1185">Reference proteome</keyword>
<dbReference type="CDD" id="cd00254">
    <property type="entry name" value="LT-like"/>
    <property type="match status" value="1"/>
</dbReference>
<comment type="similarity">
    <text evidence="1">Belongs to the transglycosylase Slt family.</text>
</comment>
<dbReference type="Proteomes" id="UP001451782">
    <property type="component" value="Chromosome"/>
</dbReference>
<evidence type="ECO:0000256" key="3">
    <source>
        <dbReference type="SAM" id="SignalP"/>
    </source>
</evidence>
<feature type="domain" description="Transglycosylase SLT" evidence="4">
    <location>
        <begin position="80"/>
        <end position="185"/>
    </location>
</feature>
<proteinExistence type="inferred from homology"/>
<evidence type="ECO:0000256" key="1">
    <source>
        <dbReference type="ARBA" id="ARBA00007734"/>
    </source>
</evidence>
<dbReference type="PANTHER" id="PTHR37423">
    <property type="entry name" value="SOLUBLE LYTIC MUREIN TRANSGLYCOSYLASE-RELATED"/>
    <property type="match status" value="1"/>
</dbReference>
<dbReference type="RefSeq" id="WP_342071121.1">
    <property type="nucleotide sequence ID" value="NZ_CP151762.1"/>
</dbReference>
<protein>
    <submittedName>
        <fullName evidence="5">Lytic transglycosylase domain-containing protein</fullName>
        <ecNumber evidence="5">4.2.2.n1</ecNumber>
    </submittedName>
</protein>
<comment type="similarity">
    <text evidence="2">Belongs to the virb1 family.</text>
</comment>
<organism evidence="5 6">
    <name type="scientific">Yoonia algicola</name>
    <dbReference type="NCBI Taxonomy" id="3137368"/>
    <lineage>
        <taxon>Bacteria</taxon>
        <taxon>Pseudomonadati</taxon>
        <taxon>Pseudomonadota</taxon>
        <taxon>Alphaproteobacteria</taxon>
        <taxon>Rhodobacterales</taxon>
        <taxon>Paracoccaceae</taxon>
        <taxon>Yoonia</taxon>
    </lineage>
</organism>
<dbReference type="InterPro" id="IPR008258">
    <property type="entry name" value="Transglycosylase_SLT_dom_1"/>
</dbReference>
<dbReference type="PANTHER" id="PTHR37423:SF2">
    <property type="entry name" value="MEMBRANE-BOUND LYTIC MUREIN TRANSGLYCOSYLASE C"/>
    <property type="match status" value="1"/>
</dbReference>
<keyword evidence="5" id="KW-0456">Lyase</keyword>
<feature type="signal peptide" evidence="3">
    <location>
        <begin position="1"/>
        <end position="21"/>
    </location>
</feature>